<evidence type="ECO:0000313" key="1">
    <source>
        <dbReference type="EMBL" id="GAA0915038.1"/>
    </source>
</evidence>
<comment type="caution">
    <text evidence="1">The sequence shown here is derived from an EMBL/GenBank/DDBJ whole genome shotgun (WGS) entry which is preliminary data.</text>
</comment>
<gene>
    <name evidence="1" type="ORF">GCM10009560_08970</name>
</gene>
<dbReference type="EMBL" id="BAAAHQ010000002">
    <property type="protein sequence ID" value="GAA0915038.1"/>
    <property type="molecule type" value="Genomic_DNA"/>
</dbReference>
<proteinExistence type="predicted"/>
<name>A0ABN1NRQ6_9ACTN</name>
<reference evidence="1 2" key="1">
    <citation type="journal article" date="2019" name="Int. J. Syst. Evol. Microbiol.">
        <title>The Global Catalogue of Microorganisms (GCM) 10K type strain sequencing project: providing services to taxonomists for standard genome sequencing and annotation.</title>
        <authorList>
            <consortium name="The Broad Institute Genomics Platform"/>
            <consortium name="The Broad Institute Genome Sequencing Center for Infectious Disease"/>
            <person name="Wu L."/>
            <person name="Ma J."/>
        </authorList>
    </citation>
    <scope>NUCLEOTIDE SEQUENCE [LARGE SCALE GENOMIC DNA]</scope>
    <source>
        <strain evidence="1 2">JCM 11136</strain>
    </source>
</reference>
<dbReference type="Proteomes" id="UP001501578">
    <property type="component" value="Unassembled WGS sequence"/>
</dbReference>
<evidence type="ECO:0000313" key="2">
    <source>
        <dbReference type="Proteomes" id="UP001501578"/>
    </source>
</evidence>
<sequence>MMERGRGRFLDKNLAGYVVPVNADIGDIDPDPRSAVREIMAPTVRIHAA</sequence>
<keyword evidence="2" id="KW-1185">Reference proteome</keyword>
<protein>
    <submittedName>
        <fullName evidence="1">Uncharacterized protein</fullName>
    </submittedName>
</protein>
<accession>A0ABN1NRQ6</accession>
<organism evidence="1 2">
    <name type="scientific">Nonomuraea longicatena</name>
    <dbReference type="NCBI Taxonomy" id="83682"/>
    <lineage>
        <taxon>Bacteria</taxon>
        <taxon>Bacillati</taxon>
        <taxon>Actinomycetota</taxon>
        <taxon>Actinomycetes</taxon>
        <taxon>Streptosporangiales</taxon>
        <taxon>Streptosporangiaceae</taxon>
        <taxon>Nonomuraea</taxon>
    </lineage>
</organism>